<gene>
    <name evidence="2" type="ORF">VTL71DRAFT_5338</name>
</gene>
<dbReference type="Proteomes" id="UP001595075">
    <property type="component" value="Unassembled WGS sequence"/>
</dbReference>
<evidence type="ECO:0008006" key="4">
    <source>
        <dbReference type="Google" id="ProtNLM"/>
    </source>
</evidence>
<accession>A0ABR4C3B5</accession>
<feature type="transmembrane region" description="Helical" evidence="1">
    <location>
        <begin position="149"/>
        <end position="172"/>
    </location>
</feature>
<evidence type="ECO:0000313" key="3">
    <source>
        <dbReference type="Proteomes" id="UP001595075"/>
    </source>
</evidence>
<dbReference type="EMBL" id="JAZHXI010000015">
    <property type="protein sequence ID" value="KAL2063533.1"/>
    <property type="molecule type" value="Genomic_DNA"/>
</dbReference>
<evidence type="ECO:0000313" key="2">
    <source>
        <dbReference type="EMBL" id="KAL2063533.1"/>
    </source>
</evidence>
<sequence>MPGPQFGALGATFTIVRALQSVCLIAIIGMTSNFIDQMVKLDQNPPPVLIGTLSVTVITALYIIISYVLYWDYMLPFLISTGLDTAILIALIVVAVTVGKPLSYLDCLVLPSSGGSTSSFLNSVGQNMSKVNYWVWAGASRTTCFELKAIWGMSIALCILFAFSSVVGACLWKKVKGGAEKGKDIEN</sequence>
<proteinExistence type="predicted"/>
<keyword evidence="1" id="KW-0812">Transmembrane</keyword>
<feature type="transmembrane region" description="Helical" evidence="1">
    <location>
        <begin position="7"/>
        <end position="28"/>
    </location>
</feature>
<comment type="caution">
    <text evidence="2">The sequence shown here is derived from an EMBL/GenBank/DDBJ whole genome shotgun (WGS) entry which is preliminary data.</text>
</comment>
<keyword evidence="1" id="KW-0472">Membrane</keyword>
<organism evidence="2 3">
    <name type="scientific">Oculimacula yallundae</name>
    <dbReference type="NCBI Taxonomy" id="86028"/>
    <lineage>
        <taxon>Eukaryota</taxon>
        <taxon>Fungi</taxon>
        <taxon>Dikarya</taxon>
        <taxon>Ascomycota</taxon>
        <taxon>Pezizomycotina</taxon>
        <taxon>Leotiomycetes</taxon>
        <taxon>Helotiales</taxon>
        <taxon>Ploettnerulaceae</taxon>
        <taxon>Oculimacula</taxon>
    </lineage>
</organism>
<feature type="transmembrane region" description="Helical" evidence="1">
    <location>
        <begin position="48"/>
        <end position="70"/>
    </location>
</feature>
<reference evidence="2 3" key="1">
    <citation type="journal article" date="2024" name="Commun. Biol.">
        <title>Comparative genomic analysis of thermophilic fungi reveals convergent evolutionary adaptations and gene losses.</title>
        <authorList>
            <person name="Steindorff A.S."/>
            <person name="Aguilar-Pontes M.V."/>
            <person name="Robinson A.J."/>
            <person name="Andreopoulos B."/>
            <person name="LaButti K."/>
            <person name="Kuo A."/>
            <person name="Mondo S."/>
            <person name="Riley R."/>
            <person name="Otillar R."/>
            <person name="Haridas S."/>
            <person name="Lipzen A."/>
            <person name="Grimwood J."/>
            <person name="Schmutz J."/>
            <person name="Clum A."/>
            <person name="Reid I.D."/>
            <person name="Moisan M.C."/>
            <person name="Butler G."/>
            <person name="Nguyen T.T.M."/>
            <person name="Dewar K."/>
            <person name="Conant G."/>
            <person name="Drula E."/>
            <person name="Henrissat B."/>
            <person name="Hansel C."/>
            <person name="Singer S."/>
            <person name="Hutchinson M.I."/>
            <person name="de Vries R.P."/>
            <person name="Natvig D.O."/>
            <person name="Powell A.J."/>
            <person name="Tsang A."/>
            <person name="Grigoriev I.V."/>
        </authorList>
    </citation>
    <scope>NUCLEOTIDE SEQUENCE [LARGE SCALE GENOMIC DNA]</scope>
    <source>
        <strain evidence="2 3">CBS 494.80</strain>
    </source>
</reference>
<feature type="transmembrane region" description="Helical" evidence="1">
    <location>
        <begin position="77"/>
        <end position="98"/>
    </location>
</feature>
<protein>
    <recommendedName>
        <fullName evidence="4">MARVEL domain-containing protein</fullName>
    </recommendedName>
</protein>
<keyword evidence="1" id="KW-1133">Transmembrane helix</keyword>
<keyword evidence="3" id="KW-1185">Reference proteome</keyword>
<evidence type="ECO:0000256" key="1">
    <source>
        <dbReference type="SAM" id="Phobius"/>
    </source>
</evidence>
<name>A0ABR4C3B5_9HELO</name>